<reference evidence="4" key="1">
    <citation type="submission" date="2014-11" db="EMBL/GenBank/DDBJ databases">
        <authorList>
            <person name="Otto D Thomas"/>
            <person name="Naeem Raeece"/>
        </authorList>
    </citation>
    <scope>NUCLEOTIDE SEQUENCE</scope>
</reference>
<organism evidence="4">
    <name type="scientific">Chromera velia CCMP2878</name>
    <dbReference type="NCBI Taxonomy" id="1169474"/>
    <lineage>
        <taxon>Eukaryota</taxon>
        <taxon>Sar</taxon>
        <taxon>Alveolata</taxon>
        <taxon>Colpodellida</taxon>
        <taxon>Chromeraceae</taxon>
        <taxon>Chromera</taxon>
    </lineage>
</organism>
<dbReference type="SUPFAM" id="SSF56399">
    <property type="entry name" value="ADP-ribosylation"/>
    <property type="match status" value="1"/>
</dbReference>
<keyword evidence="1" id="KW-0808">Transferase</keyword>
<dbReference type="GO" id="GO:0005634">
    <property type="term" value="C:nucleus"/>
    <property type="evidence" value="ECO:0007669"/>
    <property type="project" value="TreeGrafter"/>
</dbReference>
<evidence type="ECO:0000259" key="3">
    <source>
        <dbReference type="PROSITE" id="PS51059"/>
    </source>
</evidence>
<dbReference type="EC" id="2.4.2.-" evidence="1"/>
<protein>
    <recommendedName>
        <fullName evidence="1">Poly [ADP-ribose] polymerase</fullName>
        <shortName evidence="1">PARP</shortName>
        <ecNumber evidence="1">2.4.2.-</ecNumber>
    </recommendedName>
</protein>
<dbReference type="AlphaFoldDB" id="A0A0G4FYU5"/>
<accession>A0A0G4FYU5</accession>
<keyword evidence="1" id="KW-0328">Glycosyltransferase</keyword>
<dbReference type="GO" id="GO:1990404">
    <property type="term" value="F:NAD+-protein mono-ADP-ribosyltransferase activity"/>
    <property type="evidence" value="ECO:0007669"/>
    <property type="project" value="TreeGrafter"/>
</dbReference>
<dbReference type="EMBL" id="CDMZ01000733">
    <property type="protein sequence ID" value="CEM20398.1"/>
    <property type="molecule type" value="Genomic_DNA"/>
</dbReference>
<keyword evidence="1" id="KW-0520">NAD</keyword>
<dbReference type="InterPro" id="IPR012317">
    <property type="entry name" value="Poly(ADP-ribose)pol_cat_dom"/>
</dbReference>
<feature type="domain" description="PARP catalytic" evidence="3">
    <location>
        <begin position="245"/>
        <end position="463"/>
    </location>
</feature>
<dbReference type="GO" id="GO:0003950">
    <property type="term" value="F:NAD+ poly-ADP-ribosyltransferase activity"/>
    <property type="evidence" value="ECO:0007669"/>
    <property type="project" value="UniProtKB-UniRule"/>
</dbReference>
<feature type="coiled-coil region" evidence="2">
    <location>
        <begin position="13"/>
        <end position="88"/>
    </location>
</feature>
<evidence type="ECO:0000256" key="2">
    <source>
        <dbReference type="SAM" id="Coils"/>
    </source>
</evidence>
<dbReference type="PANTHER" id="PTHR45740:SF2">
    <property type="entry name" value="POLY [ADP-RIBOSE] POLYMERASE"/>
    <property type="match status" value="1"/>
</dbReference>
<dbReference type="InterPro" id="IPR051712">
    <property type="entry name" value="ARTD-AVP"/>
</dbReference>
<proteinExistence type="predicted"/>
<evidence type="ECO:0000256" key="1">
    <source>
        <dbReference type="RuleBase" id="RU362114"/>
    </source>
</evidence>
<dbReference type="PROSITE" id="PS51059">
    <property type="entry name" value="PARP_CATALYTIC"/>
    <property type="match status" value="1"/>
</dbReference>
<dbReference type="Gene3D" id="3.90.228.10">
    <property type="match status" value="1"/>
</dbReference>
<dbReference type="PANTHER" id="PTHR45740">
    <property type="entry name" value="POLY [ADP-RIBOSE] POLYMERASE"/>
    <property type="match status" value="1"/>
</dbReference>
<keyword evidence="2" id="KW-0175">Coiled coil</keyword>
<dbReference type="PhylomeDB" id="A0A0G4FYU5"/>
<dbReference type="Pfam" id="PF00644">
    <property type="entry name" value="PARP"/>
    <property type="match status" value="1"/>
</dbReference>
<name>A0A0G4FYU5_9ALVE</name>
<evidence type="ECO:0000313" key="4">
    <source>
        <dbReference type="EMBL" id="CEM20398.1"/>
    </source>
</evidence>
<dbReference type="VEuPathDB" id="CryptoDB:Cvel_19367"/>
<sequence>MQLQSRLQADWNQQELEAEMAASKNEVEKLRAEALCRLNKKAALQREIESLRNQASSRKEIETLRTESDRLRKERETAEIRLQKKEQSNLEMLRKHEEVVTDLQTAMYTIACHHQELEHKQSVFDRSIAGLNSAHRKEKEEIRKTVKKEVENAVESAIARTKGSVLESALSGALLPLCLVRQMAPENLCLLSALPNLLRVPSVIASLQAFIQASCKAHRVSYRSTEMADPPQVEILDVRLAAPEETLRSGFAGKRKKFLEEKRAWKPDARLFHGSRNPLLVPQNRHIPCELWKEIAERHPCLDLHTLLGGEAPSVSRKSIPAGEILLFHGCSDEVAEKISGGGFDWRLAGVSSGAMFGMGSYFALDFSKADLYAGEPSRRFLRHKKPMTVVIASVLLGRPYEAREPHKGIALPPDGCDSIWGVPRSVSPPGEVDHSEFVIFDKDQALPLLLVRYKHKRSCSCSRCRT</sequence>
<gene>
    <name evidence="4" type="ORF">Cvel_19367</name>
</gene>